<dbReference type="GO" id="GO:0052636">
    <property type="term" value="F:arabinosyltransferase activity"/>
    <property type="evidence" value="ECO:0007669"/>
    <property type="project" value="TreeGrafter"/>
</dbReference>
<keyword evidence="1" id="KW-0812">Transmembrane</keyword>
<feature type="transmembrane region" description="Helical" evidence="1">
    <location>
        <begin position="190"/>
        <end position="208"/>
    </location>
</feature>
<accession>A0A7J7MVN2</accession>
<dbReference type="GO" id="GO:0052325">
    <property type="term" value="P:cell wall pectin biosynthetic process"/>
    <property type="evidence" value="ECO:0007669"/>
    <property type="project" value="TreeGrafter"/>
</dbReference>
<keyword evidence="1" id="KW-0472">Membrane</keyword>
<dbReference type="GO" id="GO:0005794">
    <property type="term" value="C:Golgi apparatus"/>
    <property type="evidence" value="ECO:0007669"/>
    <property type="project" value="TreeGrafter"/>
</dbReference>
<name>A0A7J7MVN2_9MAGN</name>
<reference evidence="2 3" key="1">
    <citation type="journal article" date="2020" name="IScience">
        <title>Genome Sequencing of the Endangered Kingdonia uniflora (Circaeasteraceae, Ranunculales) Reveals Potential Mechanisms of Evolutionary Specialization.</title>
        <authorList>
            <person name="Sun Y."/>
            <person name="Deng T."/>
            <person name="Zhang A."/>
            <person name="Moore M.J."/>
            <person name="Landis J.B."/>
            <person name="Lin N."/>
            <person name="Zhang H."/>
            <person name="Zhang X."/>
            <person name="Huang J."/>
            <person name="Zhang X."/>
            <person name="Sun H."/>
            <person name="Wang H."/>
        </authorList>
    </citation>
    <scope>NUCLEOTIDE SEQUENCE [LARGE SCALE GENOMIC DNA]</scope>
    <source>
        <strain evidence="2">TB1705</strain>
        <tissue evidence="2">Leaf</tissue>
    </source>
</reference>
<protein>
    <submittedName>
        <fullName evidence="2">Uncharacterized protein</fullName>
    </submittedName>
</protein>
<evidence type="ECO:0000256" key="1">
    <source>
        <dbReference type="SAM" id="Phobius"/>
    </source>
</evidence>
<dbReference type="AlphaFoldDB" id="A0A7J7MVN2"/>
<evidence type="ECO:0000313" key="3">
    <source>
        <dbReference type="Proteomes" id="UP000541444"/>
    </source>
</evidence>
<dbReference type="PANTHER" id="PTHR46936">
    <property type="entry name" value="ARABINOSYLTRANSFERASE XEG113"/>
    <property type="match status" value="1"/>
</dbReference>
<evidence type="ECO:0000313" key="2">
    <source>
        <dbReference type="EMBL" id="KAF6158862.1"/>
    </source>
</evidence>
<gene>
    <name evidence="2" type="ORF">GIB67_012505</name>
</gene>
<proteinExistence type="predicted"/>
<keyword evidence="1" id="KW-1133">Transmembrane helix</keyword>
<dbReference type="OrthoDB" id="540503at2759"/>
<organism evidence="2 3">
    <name type="scientific">Kingdonia uniflora</name>
    <dbReference type="NCBI Taxonomy" id="39325"/>
    <lineage>
        <taxon>Eukaryota</taxon>
        <taxon>Viridiplantae</taxon>
        <taxon>Streptophyta</taxon>
        <taxon>Embryophyta</taxon>
        <taxon>Tracheophyta</taxon>
        <taxon>Spermatophyta</taxon>
        <taxon>Magnoliopsida</taxon>
        <taxon>Ranunculales</taxon>
        <taxon>Circaeasteraceae</taxon>
        <taxon>Kingdonia</taxon>
    </lineage>
</organism>
<dbReference type="EMBL" id="JACGCM010001217">
    <property type="protein sequence ID" value="KAF6158862.1"/>
    <property type="molecule type" value="Genomic_DNA"/>
</dbReference>
<keyword evidence="3" id="KW-1185">Reference proteome</keyword>
<dbReference type="Proteomes" id="UP000541444">
    <property type="component" value="Unassembled WGS sequence"/>
</dbReference>
<dbReference type="InterPro" id="IPR053250">
    <property type="entry name" value="Glycosyltransferase_77"/>
</dbReference>
<sequence>MKSTVTSVITSSPRAVTSTGVLGTTAATINGFQLVAVVGGMPTIEVMPPLWCRLDNLWSPHLGIVPGTLTRQPFLCPLDHVFEVNAMMKELPEEEFGPGISFREYSFIDNPLLPKQIKKSWLDVQLCREGSKGCHLTNETSRPRVLRLPKNISEEELKTIMSVFKNVKIIQFSSMQDAFKGFIDEASSSFLGFILAVILLVTLLFSDFL</sequence>
<comment type="caution">
    <text evidence="2">The sequence shown here is derived from an EMBL/GenBank/DDBJ whole genome shotgun (WGS) entry which is preliminary data.</text>
</comment>
<dbReference type="PANTHER" id="PTHR46936:SF1">
    <property type="entry name" value="ARABINOSYLTRANSFERASE XEG113"/>
    <property type="match status" value="1"/>
</dbReference>